<proteinExistence type="predicted"/>
<evidence type="ECO:0000313" key="2">
    <source>
        <dbReference type="Proteomes" id="UP001216253"/>
    </source>
</evidence>
<dbReference type="Proteomes" id="UP001216253">
    <property type="component" value="Unassembled WGS sequence"/>
</dbReference>
<organism evidence="1 2">
    <name type="scientific">Novosphingobium album</name>
    <name type="common">ex Liu et al. 2023</name>
    <dbReference type="NCBI Taxonomy" id="3031130"/>
    <lineage>
        <taxon>Bacteria</taxon>
        <taxon>Pseudomonadati</taxon>
        <taxon>Pseudomonadota</taxon>
        <taxon>Alphaproteobacteria</taxon>
        <taxon>Sphingomonadales</taxon>
        <taxon>Sphingomonadaceae</taxon>
        <taxon>Novosphingobium</taxon>
    </lineage>
</organism>
<protein>
    <submittedName>
        <fullName evidence="1">Uncharacterized protein</fullName>
    </submittedName>
</protein>
<keyword evidence="2" id="KW-1185">Reference proteome</keyword>
<reference evidence="1 2" key="1">
    <citation type="submission" date="2023-03" db="EMBL/GenBank/DDBJ databases">
        <title>NovoSphingobium album sp. nov. isolated from polycyclic aromatic hydrocarbons- and heavy-metal polluted soil.</title>
        <authorList>
            <person name="Liu Z."/>
            <person name="Wang K."/>
        </authorList>
    </citation>
    <scope>NUCLEOTIDE SEQUENCE [LARGE SCALE GENOMIC DNA]</scope>
    <source>
        <strain evidence="1 2">H3SJ31-1</strain>
    </source>
</reference>
<accession>A0ABT5WSP0</accession>
<dbReference type="RefSeq" id="WP_275228340.1">
    <property type="nucleotide sequence ID" value="NZ_JARESE010000033.1"/>
</dbReference>
<dbReference type="EMBL" id="JARESE010000033">
    <property type="protein sequence ID" value="MDE8652257.1"/>
    <property type="molecule type" value="Genomic_DNA"/>
</dbReference>
<sequence length="94" mass="9689">MQALYAKGGELATAAVAAQTQKNISPVAGHQILSSISSAQMMVSSALGHMADGHRQLEALGRRLGIDVSSFGDVLKPPQSVVVPAVLEPAARRA</sequence>
<comment type="caution">
    <text evidence="1">The sequence shown here is derived from an EMBL/GenBank/DDBJ whole genome shotgun (WGS) entry which is preliminary data.</text>
</comment>
<evidence type="ECO:0000313" key="1">
    <source>
        <dbReference type="EMBL" id="MDE8652257.1"/>
    </source>
</evidence>
<gene>
    <name evidence="1" type="ORF">PYV00_11085</name>
</gene>
<name>A0ABT5WSP0_9SPHN</name>